<reference evidence="5 6" key="1">
    <citation type="submission" date="2017-05" db="EMBL/GenBank/DDBJ databases">
        <title>Complete and WGS of Bordetella genogroups.</title>
        <authorList>
            <person name="Spilker T."/>
            <person name="Lipuma J."/>
        </authorList>
    </citation>
    <scope>NUCLEOTIDE SEQUENCE [LARGE SCALE GENOMIC DNA]</scope>
    <source>
        <strain evidence="5 6">AU3139</strain>
    </source>
</reference>
<dbReference type="Proteomes" id="UP000216524">
    <property type="component" value="Unassembled WGS sequence"/>
</dbReference>
<dbReference type="InterPro" id="IPR004346">
    <property type="entry name" value="CagE_TrbE_VirB"/>
</dbReference>
<dbReference type="InterPro" id="IPR018145">
    <property type="entry name" value="CagE_TrbE_VirB_cntrl_dom"/>
</dbReference>
<evidence type="ECO:0000259" key="4">
    <source>
        <dbReference type="Pfam" id="PF03135"/>
    </source>
</evidence>
<organism evidence="5 6">
    <name type="scientific">Bordetella genomosp. 6</name>
    <dbReference type="NCBI Taxonomy" id="463024"/>
    <lineage>
        <taxon>Bacteria</taxon>
        <taxon>Pseudomonadati</taxon>
        <taxon>Pseudomonadota</taxon>
        <taxon>Betaproteobacteria</taxon>
        <taxon>Burkholderiales</taxon>
        <taxon>Alcaligenaceae</taxon>
        <taxon>Bordetella</taxon>
    </lineage>
</organism>
<evidence type="ECO:0000256" key="2">
    <source>
        <dbReference type="ARBA" id="ARBA00022741"/>
    </source>
</evidence>
<dbReference type="InterPro" id="IPR051162">
    <property type="entry name" value="T4SS_component"/>
</dbReference>
<keyword evidence="6" id="KW-1185">Reference proteome</keyword>
<dbReference type="Pfam" id="PF03135">
    <property type="entry name" value="CagE_TrbE_VirB"/>
    <property type="match status" value="1"/>
</dbReference>
<evidence type="ECO:0000256" key="1">
    <source>
        <dbReference type="ARBA" id="ARBA00006512"/>
    </source>
</evidence>
<dbReference type="PANTHER" id="PTHR30121">
    <property type="entry name" value="UNCHARACTERIZED PROTEIN YJGR-RELATED"/>
    <property type="match status" value="1"/>
</dbReference>
<proteinExistence type="inferred from homology"/>
<evidence type="ECO:0000313" key="5">
    <source>
        <dbReference type="EMBL" id="OZI80192.1"/>
    </source>
</evidence>
<dbReference type="Gene3D" id="3.40.50.300">
    <property type="entry name" value="P-loop containing nucleotide triphosphate hydrolases"/>
    <property type="match status" value="2"/>
</dbReference>
<sequence>MIRRRLTGAAYAALLDKERAIAPFIPYSSHLTADTLATRDGDLVRTWRVRGAAFESAEPAHIAQRHEQLNGLWRAISGERIALWVHCIRRRTHARLDSRYDNPFCRALDATYAARLAAQRAMTNEFYLTLVYRPDHRAFGKRAFRGQADVRRQLLADVRRVDEIGALIETTLRSHGAEHEQAVTVLGCDTDDAGRQYSQPLALFEFLLTGRWQPVRVPAGPLDAYLGSSRILVGAEMMELRSPTCRRYAQFIDFKEYGTHTEPGMLNALLYEDYEYVITHSFSAIGRRQALAYLQRQRAQLANVQDAAYSQIDDLSHAEDALVNGDFVIGEYHFSMMIHGVDPQQLRRDVSSAMTRIQERGFLAALVTLALDAAFYAQLPANWTYRPRKALLTSRNFAGLCSFHDFYGGKRDGNPWGQAVSILSTPSGQPFYFNFHHSRPDEDCRGQMMLGNTRIIGQSGSGKTVLLNFLLCQLQKFRAEGADGLTTVFFDKDRGAEICICAIDGHYLQIRDGEPTGFNPLQLPCTDRNVMFLDTWLAVLARAHGTPLTAMQHTALATALRTVLRMPAPLRRLSTLLQNITQASAEQRELVRRLGRWCRDDGAGGTGMLWWVFDNPDDLVDFSRPGNYGIDGTAFLDNAETRTPISMYLLHRMNEAMDGRRFVYLMDEAWKWIDDPAFAEFAGDQQLTIRKKNGLGVFSTQMPSSLLGATVAASLVQQCATEIYLPNPRADRAEYLDGFKCTETEYQLIRSMAEDSHLFLVKQGQQAVVAQLDLSGMDDELAILSGNARNLRHFEQALALARDRGPNDWIALFHRLRRDANAGLA</sequence>
<comment type="caution">
    <text evidence="5">The sequence shown here is derived from an EMBL/GenBank/DDBJ whole genome shotgun (WGS) entry which is preliminary data.</text>
</comment>
<dbReference type="InterPro" id="IPR027417">
    <property type="entry name" value="P-loop_NTPase"/>
</dbReference>
<gene>
    <name evidence="5" type="ORF">CAL23_00240</name>
</gene>
<keyword evidence="2" id="KW-0547">Nucleotide-binding</keyword>
<feature type="domain" description="CagE TrbE VirB component of type IV transporter system central" evidence="4">
    <location>
        <begin position="193"/>
        <end position="388"/>
    </location>
</feature>
<dbReference type="SUPFAM" id="SSF52540">
    <property type="entry name" value="P-loop containing nucleoside triphosphate hydrolases"/>
    <property type="match status" value="1"/>
</dbReference>
<evidence type="ECO:0000256" key="3">
    <source>
        <dbReference type="ARBA" id="ARBA00022840"/>
    </source>
</evidence>
<dbReference type="PANTHER" id="PTHR30121:SF12">
    <property type="entry name" value="TYPE IV SECRETION SYSTEM PROTEIN CAGE"/>
    <property type="match status" value="1"/>
</dbReference>
<comment type="similarity">
    <text evidence="1">Belongs to the TrbE/VirB4 family.</text>
</comment>
<protein>
    <submittedName>
        <fullName evidence="5">Type IV secretion protein C</fullName>
    </submittedName>
</protein>
<keyword evidence="3" id="KW-0067">ATP-binding</keyword>
<evidence type="ECO:0000313" key="6">
    <source>
        <dbReference type="Proteomes" id="UP000216524"/>
    </source>
</evidence>
<accession>A0ABX4FIL8</accession>
<dbReference type="NCBIfam" id="TIGR00929">
    <property type="entry name" value="VirB4_CagE"/>
    <property type="match status" value="1"/>
</dbReference>
<dbReference type="RefSeq" id="WP_094829249.1">
    <property type="nucleotide sequence ID" value="NZ_NEVV01000001.1"/>
</dbReference>
<name>A0ABX4FIL8_9BORD</name>
<dbReference type="EMBL" id="NEVV01000001">
    <property type="protein sequence ID" value="OZI80192.1"/>
    <property type="molecule type" value="Genomic_DNA"/>
</dbReference>